<dbReference type="SUPFAM" id="SSF55073">
    <property type="entry name" value="Nucleotide cyclase"/>
    <property type="match status" value="1"/>
</dbReference>
<dbReference type="SMART" id="SM00065">
    <property type="entry name" value="GAF"/>
    <property type="match status" value="4"/>
</dbReference>
<dbReference type="FunFam" id="3.30.70.270:FF:000001">
    <property type="entry name" value="Diguanylate cyclase domain protein"/>
    <property type="match status" value="1"/>
</dbReference>
<dbReference type="InterPro" id="IPR050469">
    <property type="entry name" value="Diguanylate_Cyclase"/>
</dbReference>
<dbReference type="GO" id="GO:0052621">
    <property type="term" value="F:diguanylate cyclase activity"/>
    <property type="evidence" value="ECO:0007669"/>
    <property type="project" value="TreeGrafter"/>
</dbReference>
<proteinExistence type="predicted"/>
<feature type="transmembrane region" description="Helical" evidence="1">
    <location>
        <begin position="180"/>
        <end position="198"/>
    </location>
</feature>
<dbReference type="Pfam" id="PF13185">
    <property type="entry name" value="GAF_2"/>
    <property type="match status" value="3"/>
</dbReference>
<dbReference type="SMART" id="SM00267">
    <property type="entry name" value="GGDEF"/>
    <property type="match status" value="1"/>
</dbReference>
<keyword evidence="1" id="KW-0812">Transmembrane</keyword>
<dbReference type="PANTHER" id="PTHR45138">
    <property type="entry name" value="REGULATORY COMPONENTS OF SENSORY TRANSDUCTION SYSTEM"/>
    <property type="match status" value="1"/>
</dbReference>
<dbReference type="Gene3D" id="3.30.70.270">
    <property type="match status" value="1"/>
</dbReference>
<dbReference type="PANTHER" id="PTHR45138:SF9">
    <property type="entry name" value="DIGUANYLATE CYCLASE DGCM-RELATED"/>
    <property type="match status" value="1"/>
</dbReference>
<comment type="caution">
    <text evidence="3">The sequence shown here is derived from an EMBL/GenBank/DDBJ whole genome shotgun (WGS) entry which is preliminary data.</text>
</comment>
<gene>
    <name evidence="3" type="ORF">E6H05_03555</name>
</gene>
<dbReference type="AlphaFoldDB" id="A0A537IYQ2"/>
<dbReference type="Proteomes" id="UP000318834">
    <property type="component" value="Unassembled WGS sequence"/>
</dbReference>
<dbReference type="Pfam" id="PF00990">
    <property type="entry name" value="GGDEF"/>
    <property type="match status" value="1"/>
</dbReference>
<reference evidence="3 4" key="1">
    <citation type="journal article" date="2019" name="Nat. Microbiol.">
        <title>Mediterranean grassland soil C-N compound turnover is dependent on rainfall and depth, and is mediated by genomically divergent microorganisms.</title>
        <authorList>
            <person name="Diamond S."/>
            <person name="Andeer P.F."/>
            <person name="Li Z."/>
            <person name="Crits-Christoph A."/>
            <person name="Burstein D."/>
            <person name="Anantharaman K."/>
            <person name="Lane K.R."/>
            <person name="Thomas B.C."/>
            <person name="Pan C."/>
            <person name="Northen T.R."/>
            <person name="Banfield J.F."/>
        </authorList>
    </citation>
    <scope>NUCLEOTIDE SEQUENCE [LARGE SCALE GENOMIC DNA]</scope>
    <source>
        <strain evidence="3">NP_8</strain>
    </source>
</reference>
<organism evidence="3 4">
    <name type="scientific">Candidatus Segetimicrobium genomatis</name>
    <dbReference type="NCBI Taxonomy" id="2569760"/>
    <lineage>
        <taxon>Bacteria</taxon>
        <taxon>Bacillati</taxon>
        <taxon>Candidatus Sysuimicrobiota</taxon>
        <taxon>Candidatus Sysuimicrobiia</taxon>
        <taxon>Candidatus Sysuimicrobiales</taxon>
        <taxon>Candidatus Segetimicrobiaceae</taxon>
        <taxon>Candidatus Segetimicrobium</taxon>
    </lineage>
</organism>
<feature type="domain" description="GGDEF" evidence="2">
    <location>
        <begin position="927"/>
        <end position="1061"/>
    </location>
</feature>
<dbReference type="InterPro" id="IPR000160">
    <property type="entry name" value="GGDEF_dom"/>
</dbReference>
<dbReference type="EMBL" id="VBAP01000022">
    <property type="protein sequence ID" value="TMI76440.1"/>
    <property type="molecule type" value="Genomic_DNA"/>
</dbReference>
<feature type="transmembrane region" description="Helical" evidence="1">
    <location>
        <begin position="28"/>
        <end position="46"/>
    </location>
</feature>
<dbReference type="InterPro" id="IPR043128">
    <property type="entry name" value="Rev_trsase/Diguanyl_cyclase"/>
</dbReference>
<dbReference type="PROSITE" id="PS50887">
    <property type="entry name" value="GGDEF"/>
    <property type="match status" value="1"/>
</dbReference>
<feature type="transmembrane region" description="Helical" evidence="1">
    <location>
        <begin position="205"/>
        <end position="222"/>
    </location>
</feature>
<evidence type="ECO:0000256" key="1">
    <source>
        <dbReference type="SAM" id="Phobius"/>
    </source>
</evidence>
<name>A0A537IYQ2_9BACT</name>
<feature type="transmembrane region" description="Helical" evidence="1">
    <location>
        <begin position="103"/>
        <end position="123"/>
    </location>
</feature>
<protein>
    <submittedName>
        <fullName evidence="3">GAF domain-containing protein</fullName>
    </submittedName>
</protein>
<sequence>MRLYAWGVAIAGWGLLLPLLDVTPPPPTSLLAIFLLLAVVTEWLMVPLPRGGFQSAGLAVSSAALVIMGPVHTALVMSAGVVIGNGLLHRRPYLNAVFNSGQYILSILLAGTAFSLVHGRGIWLPATLYSGRADLMFFLSFFAAMVVYIVSSSLFVSAMVSRSRGAPFREVFTANIAWEAVNNLAFATLGLVLALIYLQALPVGAIVLTVPLLLTGYILMLYTTREHAHRELEVVERIGRASITLDLEHLFRTMYEHVGQIVPAEVFFVALYDAERNTLTYDFLVDSGKRFPPQTMPVHSEWRAILEGGTPRLIHLTPRDLAAPDPLPRIGEVNRRSASMLFLPVLRGKQVIGLVSVQSYTLNAYTSQDMRLMETIAAQVATAIDNARLFESSRRSVERLTSLQQIANAIAGSLKMEDVLAAIAEGARQVLAVDRCAIYLGDEQRGLVNAYAHGLPPEYIEVLKRAVQGPVTSLLFDSRSGAVIEDVEQDPRLKALREMLLRQDEATLAAVWQTIKTVATLPLLYQGELLGVLAFYHTSMRPYSAEDLRLAQAIADQAAIAVKNTTLLAQTQERAAEVNLLNRVLSTVSGTLDLRDMFRRIVEEVSQTFGYSHVSIHRLEGDYLIMQAQVGYRETHEKIHITKGIIGRVARTGKPVLVPDVGQDRDYILADPLVRSEAAVPISADNHVLGVLNIEADSSRRLTDADVSLVQSLAGQLGVALRNATLFEEAQRSRDEITVLYEAAKTISSSLELDSVLNNLVQVTCQAFTYEQGAILLADERSGDLVVEATYGYSTGTRGYRIPAGKGITGSVQRTGKPEIVSDVRRDPRYIGITERVVSEIAVPLISEGRVIGVFNLESTRRGAFGQRDLHILTALAGYATIAIENARLFEKTKRLAITDGLTELFNHRYLHEALERTLERCRRDEQPLAVIMLEIDSFKRYNDTYGHQRGDDVLRIVADVLRKGSRASDIVARYGGDEFMIVLPNSSKDTASEIAERLRRAVEAYPFLLGESIVTSVTLSVGVAASPDDGDTVDALVDAVDRAQYTAKRSGGNKVYVAHAVKEKTTG</sequence>
<dbReference type="CDD" id="cd01949">
    <property type="entry name" value="GGDEF"/>
    <property type="match status" value="1"/>
</dbReference>
<evidence type="ECO:0000313" key="4">
    <source>
        <dbReference type="Proteomes" id="UP000318834"/>
    </source>
</evidence>
<evidence type="ECO:0000313" key="3">
    <source>
        <dbReference type="EMBL" id="TMI76440.1"/>
    </source>
</evidence>
<dbReference type="GO" id="GO:1902201">
    <property type="term" value="P:negative regulation of bacterial-type flagellum-dependent cell motility"/>
    <property type="evidence" value="ECO:0007669"/>
    <property type="project" value="TreeGrafter"/>
</dbReference>
<dbReference type="InterPro" id="IPR029787">
    <property type="entry name" value="Nucleotide_cyclase"/>
</dbReference>
<dbReference type="GO" id="GO:0043709">
    <property type="term" value="P:cell adhesion involved in single-species biofilm formation"/>
    <property type="evidence" value="ECO:0007669"/>
    <property type="project" value="TreeGrafter"/>
</dbReference>
<dbReference type="Pfam" id="PF01590">
    <property type="entry name" value="GAF"/>
    <property type="match status" value="1"/>
</dbReference>
<feature type="transmembrane region" description="Helical" evidence="1">
    <location>
        <begin position="58"/>
        <end position="83"/>
    </location>
</feature>
<dbReference type="InterPro" id="IPR003018">
    <property type="entry name" value="GAF"/>
</dbReference>
<accession>A0A537IYQ2</accession>
<evidence type="ECO:0000259" key="2">
    <source>
        <dbReference type="PROSITE" id="PS50887"/>
    </source>
</evidence>
<feature type="transmembrane region" description="Helical" evidence="1">
    <location>
        <begin position="135"/>
        <end position="160"/>
    </location>
</feature>
<dbReference type="GO" id="GO:0005886">
    <property type="term" value="C:plasma membrane"/>
    <property type="evidence" value="ECO:0007669"/>
    <property type="project" value="TreeGrafter"/>
</dbReference>
<keyword evidence="1" id="KW-1133">Transmembrane helix</keyword>
<dbReference type="SUPFAM" id="SSF55781">
    <property type="entry name" value="GAF domain-like"/>
    <property type="match status" value="4"/>
</dbReference>
<dbReference type="NCBIfam" id="TIGR00254">
    <property type="entry name" value="GGDEF"/>
    <property type="match status" value="1"/>
</dbReference>
<keyword evidence="1" id="KW-0472">Membrane</keyword>
<dbReference type="InterPro" id="IPR029016">
    <property type="entry name" value="GAF-like_dom_sf"/>
</dbReference>
<dbReference type="Gene3D" id="3.30.450.40">
    <property type="match status" value="4"/>
</dbReference>